<keyword evidence="4 7" id="KW-0732">Signal</keyword>
<dbReference type="PANTHER" id="PTHR42953">
    <property type="entry name" value="HIGH-AFFINITY ZINC UPTAKE SYSTEM PROTEIN ZNUA-RELATED"/>
    <property type="match status" value="1"/>
</dbReference>
<reference evidence="8" key="1">
    <citation type="journal article" date="2010" name="Int. J. Syst. Evol. Microbiol.">
        <title>Porticoccus litoralis gen. nov., sp. nov., a gammaproteobacterium isolated from the Yellow Sea.</title>
        <authorList>
            <person name="Oh H.M."/>
            <person name="Kim H."/>
            <person name="Kim K.M."/>
            <person name="Min G.S."/>
            <person name="Cho J.C."/>
        </authorList>
    </citation>
    <scope>NUCLEOTIDE SEQUENCE</scope>
    <source>
        <strain evidence="8">DSM 25064</strain>
    </source>
</reference>
<dbReference type="PANTHER" id="PTHR42953:SF3">
    <property type="entry name" value="HIGH-AFFINITY ZINC UPTAKE SYSTEM PROTEIN ZNUA"/>
    <property type="match status" value="1"/>
</dbReference>
<name>A0AAW8B5C4_9GAMM</name>
<evidence type="ECO:0000256" key="1">
    <source>
        <dbReference type="ARBA" id="ARBA00011028"/>
    </source>
</evidence>
<comment type="caution">
    <text evidence="8">The sequence shown here is derived from an EMBL/GenBank/DDBJ whole genome shotgun (WGS) entry which is preliminary data.</text>
</comment>
<dbReference type="EMBL" id="JAUUUU010000003">
    <property type="protein sequence ID" value="MDP1520811.1"/>
    <property type="molecule type" value="Genomic_DNA"/>
</dbReference>
<evidence type="ECO:0000256" key="3">
    <source>
        <dbReference type="ARBA" id="ARBA00022448"/>
    </source>
</evidence>
<dbReference type="RefSeq" id="WP_305170389.1">
    <property type="nucleotide sequence ID" value="NZ_JAUUUU010000003.1"/>
</dbReference>
<dbReference type="InterPro" id="IPR006128">
    <property type="entry name" value="Lipoprotein_PsaA-like"/>
</dbReference>
<dbReference type="Proteomes" id="UP001178354">
    <property type="component" value="Unassembled WGS sequence"/>
</dbReference>
<dbReference type="SUPFAM" id="SSF53807">
    <property type="entry name" value="Helical backbone' metal receptor"/>
    <property type="match status" value="1"/>
</dbReference>
<evidence type="ECO:0000313" key="8">
    <source>
        <dbReference type="EMBL" id="MDP1520811.1"/>
    </source>
</evidence>
<evidence type="ECO:0000256" key="6">
    <source>
        <dbReference type="RuleBase" id="RU003512"/>
    </source>
</evidence>
<keyword evidence="5" id="KW-0406">Ion transport</keyword>
<dbReference type="InterPro" id="IPR050492">
    <property type="entry name" value="Bact_metal-bind_prot9"/>
</dbReference>
<comment type="similarity">
    <text evidence="1 6">Belongs to the bacterial solute-binding protein 9 family.</text>
</comment>
<reference evidence="8" key="2">
    <citation type="submission" date="2023-08" db="EMBL/GenBank/DDBJ databases">
        <authorList>
            <person name="Luo J."/>
        </authorList>
    </citation>
    <scope>NUCLEOTIDE SEQUENCE</scope>
    <source>
        <strain evidence="8">DSM 25064</strain>
    </source>
</reference>
<gene>
    <name evidence="8" type="ORF">Q8A57_07520</name>
</gene>
<evidence type="ECO:0000256" key="2">
    <source>
        <dbReference type="ARBA" id="ARBA00015915"/>
    </source>
</evidence>
<evidence type="ECO:0000256" key="5">
    <source>
        <dbReference type="ARBA" id="ARBA00022906"/>
    </source>
</evidence>
<dbReference type="GO" id="GO:0007155">
    <property type="term" value="P:cell adhesion"/>
    <property type="evidence" value="ECO:0007669"/>
    <property type="project" value="InterPro"/>
</dbReference>
<evidence type="ECO:0000256" key="4">
    <source>
        <dbReference type="ARBA" id="ARBA00022729"/>
    </source>
</evidence>
<organism evidence="8 9">
    <name type="scientific">Porticoccus litoralis</name>
    <dbReference type="NCBI Taxonomy" id="434086"/>
    <lineage>
        <taxon>Bacteria</taxon>
        <taxon>Pseudomonadati</taxon>
        <taxon>Pseudomonadota</taxon>
        <taxon>Gammaproteobacteria</taxon>
        <taxon>Cellvibrionales</taxon>
        <taxon>Porticoccaceae</taxon>
        <taxon>Porticoccus</taxon>
    </lineage>
</organism>
<feature type="chain" id="PRO_5043633846" description="High-affinity zinc uptake system protein ZnuA" evidence="7">
    <location>
        <begin position="24"/>
        <end position="310"/>
    </location>
</feature>
<dbReference type="Pfam" id="PF01297">
    <property type="entry name" value="ZnuA"/>
    <property type="match status" value="1"/>
</dbReference>
<protein>
    <recommendedName>
        <fullName evidence="2">High-affinity zinc uptake system protein ZnuA</fullName>
    </recommendedName>
</protein>
<dbReference type="Gene3D" id="3.40.50.1980">
    <property type="entry name" value="Nitrogenase molybdenum iron protein domain"/>
    <property type="match status" value="2"/>
</dbReference>
<proteinExistence type="inferred from homology"/>
<feature type="signal peptide" evidence="7">
    <location>
        <begin position="1"/>
        <end position="23"/>
    </location>
</feature>
<keyword evidence="3 6" id="KW-0813">Transport</keyword>
<dbReference type="AlphaFoldDB" id="A0AAW8B5C4"/>
<dbReference type="PRINTS" id="PR00690">
    <property type="entry name" value="ADHESNFAMILY"/>
</dbReference>
<evidence type="ECO:0000313" key="9">
    <source>
        <dbReference type="Proteomes" id="UP001178354"/>
    </source>
</evidence>
<keyword evidence="5" id="KW-0864">Zinc transport</keyword>
<dbReference type="GO" id="GO:0006829">
    <property type="term" value="P:zinc ion transport"/>
    <property type="evidence" value="ECO:0007669"/>
    <property type="project" value="UniProtKB-KW"/>
</dbReference>
<keyword evidence="9" id="KW-1185">Reference proteome</keyword>
<dbReference type="InterPro" id="IPR006127">
    <property type="entry name" value="ZnuA-like"/>
</dbReference>
<sequence>MKKYTFLTIVIVSFWMGASAAMADTKATVLVTIKPLAMLVKGVVGDELTVQQLLPGNISPHDYALKFSDVRAINEAALVVWVGPELESAFSKPLTGNGKEVLTLMNLPGLIWPVISQAEEEEHGEHDAMHDHHSHPAHDRDPHLWLNPVNGQMVAHAVAERLAELFPDKKGAFDENLSRFSKEIEALDGRARSALTPLRERGFVVTHDGYGHFVQHYGLKQLASAQVVAGRQQGAKHVAEMLALGEQVQCVFTEVQLNNKTAEQLARKLGVKTSELDPIGRDVQSDENSYLTFMENLITAFTQGLTGSGE</sequence>
<dbReference type="GO" id="GO:0046872">
    <property type="term" value="F:metal ion binding"/>
    <property type="evidence" value="ECO:0007669"/>
    <property type="project" value="InterPro"/>
</dbReference>
<evidence type="ECO:0000256" key="7">
    <source>
        <dbReference type="SAM" id="SignalP"/>
    </source>
</evidence>
<accession>A0AAW8B5C4</accession>
<keyword evidence="5" id="KW-0862">Zinc</keyword>